<evidence type="ECO:0000256" key="2">
    <source>
        <dbReference type="SAM" id="Phobius"/>
    </source>
</evidence>
<keyword evidence="5" id="KW-1185">Reference proteome</keyword>
<dbReference type="Pfam" id="PF03544">
    <property type="entry name" value="TonB_C"/>
    <property type="match status" value="1"/>
</dbReference>
<feature type="region of interest" description="Disordered" evidence="1">
    <location>
        <begin position="134"/>
        <end position="224"/>
    </location>
</feature>
<accession>Q4CA21</accession>
<keyword evidence="2" id="KW-1133">Transmembrane helix</keyword>
<feature type="transmembrane region" description="Helical" evidence="2">
    <location>
        <begin position="12"/>
        <end position="36"/>
    </location>
</feature>
<reference evidence="4" key="2">
    <citation type="submission" date="2005-06" db="EMBL/GenBank/DDBJ databases">
        <title>Sequencing of the draft genome and assembly of Crocosphaera watsonii WH 8501.</title>
        <authorList>
            <consortium name="US DOE Joint Genome Institute (JGI-PGF)"/>
            <person name="Copeland A."/>
            <person name="Lucas S."/>
            <person name="Lapidus A."/>
            <person name="Barry K."/>
            <person name="Detter C."/>
            <person name="Glavina T."/>
            <person name="Hammon N."/>
            <person name="Israni S."/>
            <person name="Pitluck S."/>
            <person name="Richardson P."/>
        </authorList>
    </citation>
    <scope>NUCLEOTIDE SEQUENCE [LARGE SCALE GENOMIC DNA]</scope>
    <source>
        <strain evidence="4">WH 8501</strain>
    </source>
</reference>
<dbReference type="KEGG" id="cwa:CwatDRAFT_6546"/>
<dbReference type="InterPro" id="IPR037682">
    <property type="entry name" value="TonB_C"/>
</dbReference>
<dbReference type="SUPFAM" id="SSF74653">
    <property type="entry name" value="TolA/TonB C-terminal domain"/>
    <property type="match status" value="1"/>
</dbReference>
<feature type="region of interest" description="Disordered" evidence="1">
    <location>
        <begin position="360"/>
        <end position="546"/>
    </location>
</feature>
<gene>
    <name evidence="4" type="ORF">CwatDRAFT_6546</name>
</gene>
<evidence type="ECO:0000256" key="1">
    <source>
        <dbReference type="SAM" id="MobiDB-lite"/>
    </source>
</evidence>
<feature type="compositionally biased region" description="Pro residues" evidence="1">
    <location>
        <begin position="403"/>
        <end position="414"/>
    </location>
</feature>
<dbReference type="OrthoDB" id="506407at2"/>
<reference evidence="4" key="3">
    <citation type="submission" date="2016-12" db="EMBL/GenBank/DDBJ databases">
        <title>Annotation of the draft genome assembly of Crocosphaera watsonii WH 8501.</title>
        <authorList>
            <consortium name="US DOE Joint Genome Institute (JGI-ORNL)"/>
            <person name="Larimer F."/>
            <person name="Land M."/>
        </authorList>
    </citation>
    <scope>NUCLEOTIDE SEQUENCE</scope>
    <source>
        <strain evidence="4">WH 8501</strain>
    </source>
</reference>
<reference evidence="4" key="1">
    <citation type="submission" date="2004-02" db="EMBL/GenBank/DDBJ databases">
        <authorList>
            <consortium name="DOE Joint Genome Institute"/>
        </authorList>
    </citation>
    <scope>NUCLEOTIDE SEQUENCE [LARGE SCALE GENOMIC DNA]</scope>
    <source>
        <strain evidence="4">WH 8501</strain>
    </source>
</reference>
<dbReference type="RefSeq" id="WP_007303420.1">
    <property type="nucleotide sequence ID" value="NZ_AADV02000001.1"/>
</dbReference>
<dbReference type="GO" id="GO:0055085">
    <property type="term" value="P:transmembrane transport"/>
    <property type="evidence" value="ECO:0007669"/>
    <property type="project" value="InterPro"/>
</dbReference>
<evidence type="ECO:0000313" key="5">
    <source>
        <dbReference type="Proteomes" id="UP000003922"/>
    </source>
</evidence>
<feature type="compositionally biased region" description="Polar residues" evidence="1">
    <location>
        <begin position="98"/>
        <end position="109"/>
    </location>
</feature>
<evidence type="ECO:0000259" key="3">
    <source>
        <dbReference type="Pfam" id="PF03544"/>
    </source>
</evidence>
<feature type="compositionally biased region" description="Polar residues" evidence="1">
    <location>
        <begin position="67"/>
        <end position="77"/>
    </location>
</feature>
<feature type="compositionally biased region" description="Low complexity" evidence="1">
    <location>
        <begin position="460"/>
        <end position="474"/>
    </location>
</feature>
<dbReference type="Proteomes" id="UP000003922">
    <property type="component" value="Unassembled WGS sequence"/>
</dbReference>
<keyword evidence="2" id="KW-0472">Membrane</keyword>
<feature type="compositionally biased region" description="Low complexity" evidence="1">
    <location>
        <begin position="203"/>
        <end position="224"/>
    </location>
</feature>
<proteinExistence type="predicted"/>
<protein>
    <submittedName>
        <fullName evidence="4">TonB, C-terminal</fullName>
    </submittedName>
</protein>
<sequence length="546" mass="58407">MASSYFKSAPLGLFNSNLISTVLSVGLHGLALFLLLPYVTNLPTSEPEVSESGEINVPVIELNPNEQNRLPEQNSGVSAVPEFPNSSLGDLPMLDSPSLGSSLPNNFSNLPTPPALPPLPPLNSYNNYNRIPIALPPRRSFNPPPSPISRTPLPPPSQQTPTPKTPPVPVPNLENAETPNPRQALNFGDPTPRKPNNPLFQGPNNQNPSTNNPSITRNPNNNPDRQQQIIRNLLQDTLKGAENLTYNAQGTTKEEARDRDLEWMQQTGVTLKPTQMKTVRGNYPKAACNLKLEGSAIYNVVVNSNGQLRKPPFITQSSGYGLLNNQGLQQVRALSFPQSTRVKVIFRYDSKICGTGVVEKDTNTQTQPSPTPAPQAPQNQAPSVPTEPKSPAPNPENSTTPTPKTPTEPKPPVEASPIPETPQNQAPSVPTEPKSPAPNPENSTTPTPKTPTEPKPPVEASPIPQAPQNQAPSAPTEPKSPAPNPENSTAPTPKTPTEPKPRVEPSPIPETPKNQAPSAPVEPSPNSDSPSTPKLNGTVAPPAGRK</sequence>
<dbReference type="AlphaFoldDB" id="Q4CA21"/>
<feature type="compositionally biased region" description="Pro residues" evidence="1">
    <location>
        <begin position="448"/>
        <end position="459"/>
    </location>
</feature>
<name>Q4CA21_CROWT</name>
<dbReference type="Gene3D" id="3.30.1150.10">
    <property type="match status" value="1"/>
</dbReference>
<dbReference type="EMBL" id="AADV02000001">
    <property type="protein sequence ID" value="EAM53115.1"/>
    <property type="molecule type" value="Genomic_DNA"/>
</dbReference>
<feature type="region of interest" description="Disordered" evidence="1">
    <location>
        <begin position="67"/>
        <end position="115"/>
    </location>
</feature>
<feature type="compositionally biased region" description="Pro residues" evidence="1">
    <location>
        <begin position="142"/>
        <end position="170"/>
    </location>
</feature>
<feature type="domain" description="TonB C-terminal" evidence="3">
    <location>
        <begin position="282"/>
        <end position="338"/>
    </location>
</feature>
<comment type="caution">
    <text evidence="4">The sequence shown here is derived from an EMBL/GenBank/DDBJ whole genome shotgun (WGS) entry which is preliminary data.</text>
</comment>
<keyword evidence="2" id="KW-0812">Transmembrane</keyword>
<feature type="compositionally biased region" description="Polar residues" evidence="1">
    <location>
        <begin position="524"/>
        <end position="535"/>
    </location>
</feature>
<organism evidence="4 5">
    <name type="scientific">Crocosphaera watsonii WH 8501</name>
    <dbReference type="NCBI Taxonomy" id="165597"/>
    <lineage>
        <taxon>Bacteria</taxon>
        <taxon>Bacillati</taxon>
        <taxon>Cyanobacteriota</taxon>
        <taxon>Cyanophyceae</taxon>
        <taxon>Oscillatoriophycideae</taxon>
        <taxon>Chroococcales</taxon>
        <taxon>Aphanothecaceae</taxon>
        <taxon>Crocosphaera</taxon>
    </lineage>
</organism>
<evidence type="ECO:0000313" key="4">
    <source>
        <dbReference type="EMBL" id="EAM53115.1"/>
    </source>
</evidence>